<accession>M8DFI8</accession>
<comment type="caution">
    <text evidence="8">The sequence shown here is derived from an EMBL/GenBank/DDBJ whole genome shotgun (WGS) entry which is preliminary data.</text>
</comment>
<evidence type="ECO:0000256" key="3">
    <source>
        <dbReference type="ARBA" id="ARBA00023054"/>
    </source>
</evidence>
<feature type="domain" description="Flagellar hook-associated protein 2 N-terminal" evidence="6">
    <location>
        <begin position="11"/>
        <end position="106"/>
    </location>
</feature>
<keyword evidence="5" id="KW-0964">Secreted</keyword>
<keyword evidence="8" id="KW-0282">Flagellum</keyword>
<dbReference type="RefSeq" id="WP_003388313.1">
    <property type="nucleotide sequence ID" value="NZ_APBN01000004.1"/>
</dbReference>
<dbReference type="PANTHER" id="PTHR30288:SF0">
    <property type="entry name" value="FLAGELLAR HOOK-ASSOCIATED PROTEIN 2"/>
    <property type="match status" value="1"/>
</dbReference>
<protein>
    <recommendedName>
        <fullName evidence="5">Flagellar hook-associated protein 2</fullName>
        <shortName evidence="5">HAP2</shortName>
    </recommendedName>
    <alternativeName>
        <fullName evidence="5">Flagellar cap protein</fullName>
    </alternativeName>
</protein>
<dbReference type="GO" id="GO:0071973">
    <property type="term" value="P:bacterial-type flagellum-dependent cell motility"/>
    <property type="evidence" value="ECO:0007669"/>
    <property type="project" value="TreeGrafter"/>
</dbReference>
<comment type="similarity">
    <text evidence="1 5">Belongs to the FliD family.</text>
</comment>
<dbReference type="Pfam" id="PF02465">
    <property type="entry name" value="FliD_N"/>
    <property type="match status" value="1"/>
</dbReference>
<evidence type="ECO:0000256" key="2">
    <source>
        <dbReference type="ARBA" id="ARBA00011255"/>
    </source>
</evidence>
<keyword evidence="3" id="KW-0175">Coiled coil</keyword>
<comment type="function">
    <text evidence="5">Required for morphogenesis and for the elongation of the flagellar filament by facilitating polymerization of the flagellin monomers at the tip of growing filament. Forms a capping structure, which prevents flagellin subunits (transported through the central channel of the flagellum) from leaking out without polymerization at the distal end.</text>
</comment>
<dbReference type="InterPro" id="IPR010809">
    <property type="entry name" value="FliD_C"/>
</dbReference>
<evidence type="ECO:0000256" key="4">
    <source>
        <dbReference type="ARBA" id="ARBA00023143"/>
    </source>
</evidence>
<dbReference type="OrthoDB" id="9776025at2"/>
<dbReference type="AlphaFoldDB" id="M8DFI8"/>
<evidence type="ECO:0000313" key="9">
    <source>
        <dbReference type="Proteomes" id="UP000012081"/>
    </source>
</evidence>
<gene>
    <name evidence="8" type="ORF">I532_11364</name>
</gene>
<dbReference type="EMBL" id="APBN01000004">
    <property type="protein sequence ID" value="EMT52248.1"/>
    <property type="molecule type" value="Genomic_DNA"/>
</dbReference>
<sequence>MSPIRFTGMASGLDTEKMIKDLMKAQREPVNRLIRKKQTDEWKRDTYREMNKLLDELRKSVEAVRYSSNFKKKVAFSENDGLVSTKISGIPQFATYSVNVEKLAKAESPAGVSIELDNVVDKGQALGAKGTLTINGVDIAIDVNDSITSINEKLAAQSTDKHALIEASFVNGSLVFTSKSGAELTGVDPSDSSKDNKFFSVNFTADPDGTSGKLKISGSVDSSLRTDGEKGIVYINGVRMETATNTVSFDGIDFTIKGTNGGSPVIVNTKTDEDAIFNQIKGFVDKYNEVIEKINAKISEPKYRSYKPLLDEEKEELPEKTAEKLEAMAKSGILLRDPILKSGLDQMRYAISAPLKVAGVNEKFDTLSEIGIGGPPSGKYAYQENGKLYINETKLREAISNNGEDVLKLFTNYSSSNDPATKFNESGIAERLYTQLTKVIDRVTNEAGSSTFLVDDSVIGRGIKETNKEINMWEDRLKMIEDRYWKQFTAMEKAMSKFQSQGNWFAQMLGQQ</sequence>
<reference evidence="8 9" key="1">
    <citation type="submission" date="2013-03" db="EMBL/GenBank/DDBJ databases">
        <title>Assembly of a new bacterial strain Brevibacillus borstelensis AK1.</title>
        <authorList>
            <person name="Rajan I."/>
            <person name="PoliReddy D."/>
            <person name="Sugumar T."/>
            <person name="Rathinam K."/>
            <person name="Alqarawi S."/>
            <person name="Khalil A.B."/>
            <person name="Sivakumar N."/>
        </authorList>
    </citation>
    <scope>NUCLEOTIDE SEQUENCE [LARGE SCALE GENOMIC DNA]</scope>
    <source>
        <strain evidence="8 9">AK1</strain>
    </source>
</reference>
<name>M8DFI8_9BACL</name>
<keyword evidence="9" id="KW-1185">Reference proteome</keyword>
<comment type="subcellular location">
    <subcellularLocation>
        <location evidence="5">Secreted</location>
    </subcellularLocation>
    <subcellularLocation>
        <location evidence="5">Bacterial flagellum</location>
    </subcellularLocation>
</comment>
<dbReference type="InterPro" id="IPR003481">
    <property type="entry name" value="FliD_N"/>
</dbReference>
<dbReference type="GO" id="GO:0009424">
    <property type="term" value="C:bacterial-type flagellum hook"/>
    <property type="evidence" value="ECO:0007669"/>
    <property type="project" value="UniProtKB-UniRule"/>
</dbReference>
<comment type="subunit">
    <text evidence="2 5">Homopentamer.</text>
</comment>
<evidence type="ECO:0000259" key="6">
    <source>
        <dbReference type="Pfam" id="PF02465"/>
    </source>
</evidence>
<dbReference type="GO" id="GO:0005576">
    <property type="term" value="C:extracellular region"/>
    <property type="evidence" value="ECO:0007669"/>
    <property type="project" value="UniProtKB-SubCell"/>
</dbReference>
<dbReference type="PANTHER" id="PTHR30288">
    <property type="entry name" value="FLAGELLAR CAP/ASSEMBLY PROTEIN FLID"/>
    <property type="match status" value="1"/>
</dbReference>
<dbReference type="Pfam" id="PF07195">
    <property type="entry name" value="FliD_C"/>
    <property type="match status" value="1"/>
</dbReference>
<organism evidence="8 9">
    <name type="scientific">Brevibacillus borstelensis AK1</name>
    <dbReference type="NCBI Taxonomy" id="1300222"/>
    <lineage>
        <taxon>Bacteria</taxon>
        <taxon>Bacillati</taxon>
        <taxon>Bacillota</taxon>
        <taxon>Bacilli</taxon>
        <taxon>Bacillales</taxon>
        <taxon>Paenibacillaceae</taxon>
        <taxon>Brevibacillus</taxon>
    </lineage>
</organism>
<keyword evidence="8" id="KW-0969">Cilium</keyword>
<evidence type="ECO:0000259" key="7">
    <source>
        <dbReference type="Pfam" id="PF07195"/>
    </source>
</evidence>
<proteinExistence type="inferred from homology"/>
<dbReference type="PATRIC" id="fig|1300222.3.peg.2369"/>
<keyword evidence="8" id="KW-0966">Cell projection</keyword>
<dbReference type="Proteomes" id="UP000012081">
    <property type="component" value="Unassembled WGS sequence"/>
</dbReference>
<evidence type="ECO:0000313" key="8">
    <source>
        <dbReference type="EMBL" id="EMT52248.1"/>
    </source>
</evidence>
<evidence type="ECO:0000256" key="5">
    <source>
        <dbReference type="RuleBase" id="RU362066"/>
    </source>
</evidence>
<dbReference type="STRING" id="1300222.I532_11364"/>
<dbReference type="GO" id="GO:0007155">
    <property type="term" value="P:cell adhesion"/>
    <property type="evidence" value="ECO:0007669"/>
    <property type="project" value="InterPro"/>
</dbReference>
<evidence type="ECO:0000256" key="1">
    <source>
        <dbReference type="ARBA" id="ARBA00009764"/>
    </source>
</evidence>
<dbReference type="GO" id="GO:0009421">
    <property type="term" value="C:bacterial-type flagellum filament cap"/>
    <property type="evidence" value="ECO:0007669"/>
    <property type="project" value="InterPro"/>
</dbReference>
<dbReference type="InterPro" id="IPR040026">
    <property type="entry name" value="FliD"/>
</dbReference>
<keyword evidence="4 5" id="KW-0975">Bacterial flagellum</keyword>
<feature type="domain" description="Flagellar hook-associated protein 2 C-terminal" evidence="7">
    <location>
        <begin position="229"/>
        <end position="499"/>
    </location>
</feature>